<keyword evidence="5 6" id="KW-0472">Membrane</keyword>
<evidence type="ECO:0008006" key="8">
    <source>
        <dbReference type="Google" id="ProtNLM"/>
    </source>
</evidence>
<organism evidence="7">
    <name type="scientific">Pedococcus sp. KACC 23699</name>
    <dbReference type="NCBI Taxonomy" id="3149228"/>
    <lineage>
        <taxon>Bacteria</taxon>
        <taxon>Bacillati</taxon>
        <taxon>Actinomycetota</taxon>
        <taxon>Actinomycetes</taxon>
        <taxon>Micrococcales</taxon>
        <taxon>Intrasporangiaceae</taxon>
        <taxon>Pedococcus</taxon>
    </lineage>
</organism>
<feature type="transmembrane region" description="Helical" evidence="6">
    <location>
        <begin position="310"/>
        <end position="333"/>
    </location>
</feature>
<dbReference type="EMBL" id="CP157483">
    <property type="protein sequence ID" value="XBO44327.1"/>
    <property type="molecule type" value="Genomic_DNA"/>
</dbReference>
<sequence length="402" mass="41295">MVVGLSGWATLVVVARTTGPASYAYFSVIWGLYFSTIGLMSGLQHEAGNVVPVAEAPSRRKMPLVVSALAGVGAAVAVLAMATAGLWTPPIFDRSDLGVAVILAVGVVIYCVYAAILGGLAQAGEWRSYAWLAATDASTRLALVAGGSLLGWGAHGLAGALVLAPASWLLYLAAPAVRASARSRLLVSLSGFLHRMWLTMATTGANALLTVGFPVMVSASSARPLDAHDGVALAAIALTRAPLLVPLGIFQTLIIGSLSRQPGLLRSVLVKGTFILLAVTIAFGALTLAVGPPLFEAVLGDTFRLPAWTLTFLVVSSLPTAVLVVTGSCLIALKRQASSAAGWLLAVIVTFCALRIDVDLASRAPVAITLGAAAGIAAHVLALSKARTNIKSQLETASRFVE</sequence>
<dbReference type="AlphaFoldDB" id="A0AAU7JV83"/>
<evidence type="ECO:0000256" key="6">
    <source>
        <dbReference type="SAM" id="Phobius"/>
    </source>
</evidence>
<feature type="transmembrane region" description="Helical" evidence="6">
    <location>
        <begin position="364"/>
        <end position="383"/>
    </location>
</feature>
<evidence type="ECO:0000256" key="5">
    <source>
        <dbReference type="ARBA" id="ARBA00023136"/>
    </source>
</evidence>
<evidence type="ECO:0000256" key="4">
    <source>
        <dbReference type="ARBA" id="ARBA00022989"/>
    </source>
</evidence>
<keyword evidence="2" id="KW-1003">Cell membrane</keyword>
<evidence type="ECO:0000256" key="2">
    <source>
        <dbReference type="ARBA" id="ARBA00022475"/>
    </source>
</evidence>
<dbReference type="RefSeq" id="WP_406831815.1">
    <property type="nucleotide sequence ID" value="NZ_CP157483.1"/>
</dbReference>
<feature type="transmembrane region" description="Helical" evidence="6">
    <location>
        <begin position="340"/>
        <end position="358"/>
    </location>
</feature>
<feature type="transmembrane region" description="Helical" evidence="6">
    <location>
        <begin position="25"/>
        <end position="43"/>
    </location>
</feature>
<reference evidence="7" key="1">
    <citation type="submission" date="2024-05" db="EMBL/GenBank/DDBJ databases">
        <authorList>
            <person name="Kim S."/>
            <person name="Heo J."/>
            <person name="Choi H."/>
            <person name="Choi Y."/>
            <person name="Kwon S.-W."/>
            <person name="Kim Y."/>
        </authorList>
    </citation>
    <scope>NUCLEOTIDE SEQUENCE</scope>
    <source>
        <strain evidence="7">KACC 23699</strain>
    </source>
</reference>
<name>A0AAU7JV83_9MICO</name>
<feature type="transmembrane region" description="Helical" evidence="6">
    <location>
        <begin position="64"/>
        <end position="87"/>
    </location>
</feature>
<evidence type="ECO:0000313" key="7">
    <source>
        <dbReference type="EMBL" id="XBO44327.1"/>
    </source>
</evidence>
<protein>
    <recommendedName>
        <fullName evidence="8">Polysaccharide biosynthesis protein</fullName>
    </recommendedName>
</protein>
<feature type="transmembrane region" description="Helical" evidence="6">
    <location>
        <begin position="231"/>
        <end position="256"/>
    </location>
</feature>
<keyword evidence="3 6" id="KW-0812">Transmembrane</keyword>
<feature type="transmembrane region" description="Helical" evidence="6">
    <location>
        <begin position="99"/>
        <end position="117"/>
    </location>
</feature>
<proteinExistence type="predicted"/>
<evidence type="ECO:0000256" key="3">
    <source>
        <dbReference type="ARBA" id="ARBA00022692"/>
    </source>
</evidence>
<evidence type="ECO:0000256" key="1">
    <source>
        <dbReference type="ARBA" id="ARBA00004651"/>
    </source>
</evidence>
<comment type="subcellular location">
    <subcellularLocation>
        <location evidence="1">Cell membrane</location>
        <topology evidence="1">Multi-pass membrane protein</topology>
    </subcellularLocation>
</comment>
<feature type="transmembrane region" description="Helical" evidence="6">
    <location>
        <begin position="268"/>
        <end position="290"/>
    </location>
</feature>
<dbReference type="InterPro" id="IPR050833">
    <property type="entry name" value="Poly_Biosynth_Transport"/>
</dbReference>
<keyword evidence="4 6" id="KW-1133">Transmembrane helix</keyword>
<dbReference type="PANTHER" id="PTHR30250">
    <property type="entry name" value="PST FAMILY PREDICTED COLANIC ACID TRANSPORTER"/>
    <property type="match status" value="1"/>
</dbReference>
<accession>A0AAU7JV83</accession>
<feature type="transmembrane region" description="Helical" evidence="6">
    <location>
        <begin position="197"/>
        <end position="219"/>
    </location>
</feature>
<gene>
    <name evidence="7" type="ORF">ABEG17_03070</name>
</gene>
<feature type="transmembrane region" description="Helical" evidence="6">
    <location>
        <begin position="156"/>
        <end position="177"/>
    </location>
</feature>
<dbReference type="GO" id="GO:0005886">
    <property type="term" value="C:plasma membrane"/>
    <property type="evidence" value="ECO:0007669"/>
    <property type="project" value="UniProtKB-SubCell"/>
</dbReference>
<dbReference type="PANTHER" id="PTHR30250:SF11">
    <property type="entry name" value="O-ANTIGEN TRANSPORTER-RELATED"/>
    <property type="match status" value="1"/>
</dbReference>